<evidence type="ECO:0000256" key="1">
    <source>
        <dbReference type="SAM" id="Phobius"/>
    </source>
</evidence>
<dbReference type="RefSeq" id="WP_331702825.1">
    <property type="nucleotide sequence ID" value="NZ_JAZHFS010000031.1"/>
</dbReference>
<name>A0ABU7UU80_9CLOT</name>
<sequence length="79" mass="8824">MKETVKMKKYKIITSFKRGLARRVGKIILISFSLITLCIIALAIILLVQSAGKVKPFIDKNGKAIKGSISQKFMLKLTE</sequence>
<dbReference type="Proteomes" id="UP001498469">
    <property type="component" value="Unassembled WGS sequence"/>
</dbReference>
<accession>A0ABU7UU80</accession>
<keyword evidence="1" id="KW-0472">Membrane</keyword>
<comment type="caution">
    <text evidence="2">The sequence shown here is derived from an EMBL/GenBank/DDBJ whole genome shotgun (WGS) entry which is preliminary data.</text>
</comment>
<organism evidence="2 3">
    <name type="scientific">Clostridium frigoriphilum</name>
    <dbReference type="NCBI Taxonomy" id="443253"/>
    <lineage>
        <taxon>Bacteria</taxon>
        <taxon>Bacillati</taxon>
        <taxon>Bacillota</taxon>
        <taxon>Clostridia</taxon>
        <taxon>Eubacteriales</taxon>
        <taxon>Clostridiaceae</taxon>
        <taxon>Clostridium</taxon>
    </lineage>
</organism>
<gene>
    <name evidence="2" type="ORF">SJI18_21295</name>
</gene>
<evidence type="ECO:0000313" key="3">
    <source>
        <dbReference type="Proteomes" id="UP001498469"/>
    </source>
</evidence>
<proteinExistence type="predicted"/>
<evidence type="ECO:0000313" key="2">
    <source>
        <dbReference type="EMBL" id="MEF2114826.1"/>
    </source>
</evidence>
<reference evidence="2 3" key="1">
    <citation type="submission" date="2023-11" db="EMBL/GenBank/DDBJ databases">
        <title>Draft genome sequence of a psychrophilic Clostridium strain from permafrost water brine.</title>
        <authorList>
            <person name="Shcherbakova V.A."/>
            <person name="Trubitsyn V.E."/>
            <person name="Zakharyuk A.G."/>
        </authorList>
    </citation>
    <scope>NUCLEOTIDE SEQUENCE [LARGE SCALE GENOMIC DNA]</scope>
    <source>
        <strain evidence="2 3">14F</strain>
    </source>
</reference>
<keyword evidence="1" id="KW-1133">Transmembrane helix</keyword>
<keyword evidence="3" id="KW-1185">Reference proteome</keyword>
<dbReference type="EMBL" id="JAZHFS010000031">
    <property type="protein sequence ID" value="MEF2114826.1"/>
    <property type="molecule type" value="Genomic_DNA"/>
</dbReference>
<protein>
    <submittedName>
        <fullName evidence="2">Uncharacterized protein</fullName>
    </submittedName>
</protein>
<keyword evidence="1" id="KW-0812">Transmembrane</keyword>
<feature type="transmembrane region" description="Helical" evidence="1">
    <location>
        <begin position="27"/>
        <end position="48"/>
    </location>
</feature>